<dbReference type="Gramene" id="PAN18089">
    <property type="protein sequence ID" value="PAN18089"/>
    <property type="gene ID" value="PAHAL_3G177400"/>
</dbReference>
<keyword evidence="2" id="KW-0227">DNA damage</keyword>
<dbReference type="Pfam" id="PF00730">
    <property type="entry name" value="HhH-GPD"/>
    <property type="match status" value="1"/>
</dbReference>
<dbReference type="InterPro" id="IPR011257">
    <property type="entry name" value="DNA_glycosylase"/>
</dbReference>
<proteinExistence type="inferred from homology"/>
<dbReference type="SUPFAM" id="SSF48150">
    <property type="entry name" value="DNA-glycosylase"/>
    <property type="match status" value="1"/>
</dbReference>
<organism evidence="6">
    <name type="scientific">Panicum hallii</name>
    <dbReference type="NCBI Taxonomy" id="206008"/>
    <lineage>
        <taxon>Eukaryota</taxon>
        <taxon>Viridiplantae</taxon>
        <taxon>Streptophyta</taxon>
        <taxon>Embryophyta</taxon>
        <taxon>Tracheophyta</taxon>
        <taxon>Spermatophyta</taxon>
        <taxon>Magnoliopsida</taxon>
        <taxon>Liliopsida</taxon>
        <taxon>Poales</taxon>
        <taxon>Poaceae</taxon>
        <taxon>PACMAD clade</taxon>
        <taxon>Panicoideae</taxon>
        <taxon>Panicodae</taxon>
        <taxon>Paniceae</taxon>
        <taxon>Panicinae</taxon>
        <taxon>Panicum</taxon>
        <taxon>Panicum sect. Panicum</taxon>
    </lineage>
</organism>
<name>A0A2S3H9I1_9POAL</name>
<dbReference type="Gene3D" id="1.10.340.30">
    <property type="entry name" value="Hypothetical protein, domain 2"/>
    <property type="match status" value="1"/>
</dbReference>
<reference evidence="6" key="1">
    <citation type="submission" date="2018-04" db="EMBL/GenBank/DDBJ databases">
        <title>WGS assembly of Panicum hallii.</title>
        <authorList>
            <person name="Lovell J."/>
            <person name="Jenkins J."/>
            <person name="Lowry D."/>
            <person name="Mamidi S."/>
            <person name="Sreedasyam A."/>
            <person name="Weng X."/>
            <person name="Barry K."/>
            <person name="Bonette J."/>
            <person name="Campitelli B."/>
            <person name="Daum C."/>
            <person name="Gordon S."/>
            <person name="Gould B."/>
            <person name="Lipzen A."/>
            <person name="Macqueen A."/>
            <person name="Palacio-Mejia J."/>
            <person name="Plott C."/>
            <person name="Shakirov E."/>
            <person name="Shu S."/>
            <person name="Yoshinaga Y."/>
            <person name="Zane M."/>
            <person name="Rokhsar D."/>
            <person name="Grimwood J."/>
            <person name="Schmutz J."/>
            <person name="Juenger T."/>
        </authorList>
    </citation>
    <scope>NUCLEOTIDE SEQUENCE [LARGE SCALE GENOMIC DNA]</scope>
    <source>
        <strain evidence="6">FIL2</strain>
    </source>
</reference>
<gene>
    <name evidence="6" type="ORF">PAHAL_3G177400</name>
</gene>
<comment type="similarity">
    <text evidence="1">Belongs to the alkylbase DNA glycosidase AlkA family.</text>
</comment>
<feature type="region of interest" description="Disordered" evidence="4">
    <location>
        <begin position="1"/>
        <end position="30"/>
    </location>
</feature>
<dbReference type="EMBL" id="CM008048">
    <property type="protein sequence ID" value="PAN18089.1"/>
    <property type="molecule type" value="Genomic_DNA"/>
</dbReference>
<dbReference type="SMART" id="SM00478">
    <property type="entry name" value="ENDO3c"/>
    <property type="match status" value="1"/>
</dbReference>
<dbReference type="Proteomes" id="UP000243499">
    <property type="component" value="Chromosome 3"/>
</dbReference>
<keyword evidence="3" id="KW-0234">DNA repair</keyword>
<dbReference type="InterPro" id="IPR003265">
    <property type="entry name" value="HhH-GPD_domain"/>
</dbReference>
<dbReference type="PANTHER" id="PTHR43003:SF2">
    <property type="entry name" value="OS05G0567500 PROTEIN"/>
    <property type="match status" value="1"/>
</dbReference>
<evidence type="ECO:0000256" key="3">
    <source>
        <dbReference type="ARBA" id="ARBA00023204"/>
    </source>
</evidence>
<dbReference type="GO" id="GO:0043916">
    <property type="term" value="F:DNA-7-methylguanine glycosylase activity"/>
    <property type="evidence" value="ECO:0007669"/>
    <property type="project" value="TreeGrafter"/>
</dbReference>
<evidence type="ECO:0000256" key="1">
    <source>
        <dbReference type="ARBA" id="ARBA00010817"/>
    </source>
</evidence>
<dbReference type="GO" id="GO:0006307">
    <property type="term" value="P:DNA alkylation repair"/>
    <property type="evidence" value="ECO:0007669"/>
    <property type="project" value="TreeGrafter"/>
</dbReference>
<dbReference type="PANTHER" id="PTHR43003">
    <property type="entry name" value="DNA-3-METHYLADENINE GLYCOSYLASE"/>
    <property type="match status" value="1"/>
</dbReference>
<dbReference type="FunFam" id="1.10.340.30:FF:000004">
    <property type="entry name" value="DNA-3-methyladenine glycosylase II"/>
    <property type="match status" value="1"/>
</dbReference>
<evidence type="ECO:0000256" key="4">
    <source>
        <dbReference type="SAM" id="MobiDB-lite"/>
    </source>
</evidence>
<evidence type="ECO:0000256" key="2">
    <source>
        <dbReference type="ARBA" id="ARBA00022763"/>
    </source>
</evidence>
<dbReference type="GO" id="GO:0008725">
    <property type="term" value="F:DNA-3-methyladenine glycosylase activity"/>
    <property type="evidence" value="ECO:0007669"/>
    <property type="project" value="TreeGrafter"/>
</dbReference>
<dbReference type="GO" id="GO:0032131">
    <property type="term" value="F:alkylated DNA binding"/>
    <property type="evidence" value="ECO:0007669"/>
    <property type="project" value="TreeGrafter"/>
</dbReference>
<feature type="domain" description="HhH-GPD" evidence="5">
    <location>
        <begin position="115"/>
        <end position="279"/>
    </location>
</feature>
<dbReference type="GO" id="GO:0005634">
    <property type="term" value="C:nucleus"/>
    <property type="evidence" value="ECO:0007669"/>
    <property type="project" value="TreeGrafter"/>
</dbReference>
<evidence type="ECO:0000313" key="6">
    <source>
        <dbReference type="EMBL" id="PAN18089.1"/>
    </source>
</evidence>
<dbReference type="GO" id="GO:0006285">
    <property type="term" value="P:base-excision repair, AP site formation"/>
    <property type="evidence" value="ECO:0007669"/>
    <property type="project" value="TreeGrafter"/>
</dbReference>
<accession>A0A2S3H9I1</accession>
<sequence length="294" mass="30908">MGRPARSRSPATVPPPADNELRSTRISFRSRKIVKTPPAKPLATAAVAPPAPAPAPAPLPPVLPALSSPGEIASALRHLQAADPLLSAVIASTEAPTFAASPSLPAFHSLARSILYQQLATSAADAIYARFLALLPSASAAASAAASDAVTPAAVLALATADLRTIGVSGRKASYLHDLATRFAAGELYDSAVAAMDESALLAELTKVKGVGEWTVHMFMIFSLHRPDVLPCGDLGVRKGVQELYKLKALPKPEELAAMCERWRPYRSVGAWYMWRLMESKSAAAKKKKGNASS</sequence>
<dbReference type="InterPro" id="IPR051912">
    <property type="entry name" value="Alkylbase_DNA_Glycosylase/TA"/>
</dbReference>
<protein>
    <recommendedName>
        <fullName evidence="5">HhH-GPD domain-containing protein</fullName>
    </recommendedName>
</protein>
<dbReference type="GO" id="GO:0032993">
    <property type="term" value="C:protein-DNA complex"/>
    <property type="evidence" value="ECO:0007669"/>
    <property type="project" value="TreeGrafter"/>
</dbReference>
<evidence type="ECO:0000259" key="5">
    <source>
        <dbReference type="SMART" id="SM00478"/>
    </source>
</evidence>
<dbReference type="Gene3D" id="1.10.1670.40">
    <property type="match status" value="1"/>
</dbReference>
<dbReference type="AlphaFoldDB" id="A0A2S3H9I1"/>
<dbReference type="CDD" id="cd00056">
    <property type="entry name" value="ENDO3c"/>
    <property type="match status" value="1"/>
</dbReference>